<comment type="similarity">
    <text evidence="11">Belongs to the ABC transporter superfamily. Sulfate/tungstate importer (TC 3.A.1.6) family.</text>
</comment>
<dbReference type="InterPro" id="IPR050093">
    <property type="entry name" value="ABC_SmlMolc_Importer"/>
</dbReference>
<keyword evidence="19" id="KW-1185">Reference proteome</keyword>
<evidence type="ECO:0000256" key="15">
    <source>
        <dbReference type="ARBA" id="ARBA00047936"/>
    </source>
</evidence>
<dbReference type="InterPro" id="IPR003439">
    <property type="entry name" value="ABC_transporter-like_ATP-bd"/>
</dbReference>
<sequence>MSPPTLRVEGLTKRYRENVAVDQLSVDIKEGEFKSLLGPSGCGKTTTLRCIAGIEKADAGRMYINDELVSAPDDGVHVKPENRDIGMVFQSYAIWPHMTVKENVRFPLKVRGIGSKEDREERVVEMLKMVGLERYKDAMATDLSGGQQQRVAISRALVIEPEILLFDEPLSNLDAKLRREMREEIKRLSEELDITTLYVTHSQDEAMFLSDTIALMNEGKIVEENDPESLHTNPDSLFAMDFMGHTNTFQGHVTEADESGFVIETPIGDFTIDESQIHLEMTEGSDIILSFRPKFCDYRTPDRTRNDRDYAASLEGVLEQKAATRDFTEYLIAIEGNQITFRSLEPLDHDVGDNIQIRVPQEHVRVFEDQSRFKAAKRQDA</sequence>
<dbReference type="SUPFAM" id="SSF50331">
    <property type="entry name" value="MOP-like"/>
    <property type="match status" value="1"/>
</dbReference>
<dbReference type="Gene3D" id="3.40.50.300">
    <property type="entry name" value="P-loop containing nucleotide triphosphate hydrolases"/>
    <property type="match status" value="1"/>
</dbReference>
<dbReference type="PROSITE" id="PS50893">
    <property type="entry name" value="ABC_TRANSPORTER_2"/>
    <property type="match status" value="1"/>
</dbReference>
<organism evidence="18 19">
    <name type="scientific">Halobium palmae</name>
    <dbReference type="NCBI Taxonomy" id="1776492"/>
    <lineage>
        <taxon>Archaea</taxon>
        <taxon>Methanobacteriati</taxon>
        <taxon>Methanobacteriota</taxon>
        <taxon>Stenosarchaea group</taxon>
        <taxon>Halobacteria</taxon>
        <taxon>Halobacteriales</taxon>
        <taxon>Haloferacaceae</taxon>
        <taxon>Halobium</taxon>
    </lineage>
</organism>
<dbReference type="FunFam" id="3.40.50.300:FF:000425">
    <property type="entry name" value="Probable ABC transporter, ATP-binding subunit"/>
    <property type="match status" value="1"/>
</dbReference>
<dbReference type="InterPro" id="IPR017871">
    <property type="entry name" value="ABC_transporter-like_CS"/>
</dbReference>
<keyword evidence="4" id="KW-0410">Iron transport</keyword>
<dbReference type="PANTHER" id="PTHR42781:SF9">
    <property type="entry name" value="AMINO ACID ABC TRANSPORTER, ATP-BINDING PROTEIN-RELATED"/>
    <property type="match status" value="1"/>
</dbReference>
<evidence type="ECO:0000256" key="1">
    <source>
        <dbReference type="ARBA" id="ARBA00004202"/>
    </source>
</evidence>
<dbReference type="EMBL" id="JBHSWU010000024">
    <property type="protein sequence ID" value="MFC6723552.1"/>
    <property type="molecule type" value="Genomic_DNA"/>
</dbReference>
<evidence type="ECO:0000256" key="10">
    <source>
        <dbReference type="ARBA" id="ARBA00023136"/>
    </source>
</evidence>
<evidence type="ECO:0000256" key="11">
    <source>
        <dbReference type="ARBA" id="ARBA00038307"/>
    </source>
</evidence>
<dbReference type="GO" id="GO:1901238">
    <property type="term" value="F:ABC-type tungstate transporter activity"/>
    <property type="evidence" value="ECO:0007669"/>
    <property type="project" value="UniProtKB-EC"/>
</dbReference>
<keyword evidence="5" id="KW-0500">Molybdenum</keyword>
<name>A0ABD5RX15_9EURY</name>
<evidence type="ECO:0000256" key="3">
    <source>
        <dbReference type="ARBA" id="ARBA00022475"/>
    </source>
</evidence>
<evidence type="ECO:0000256" key="14">
    <source>
        <dbReference type="ARBA" id="ARBA00041133"/>
    </source>
</evidence>
<protein>
    <recommendedName>
        <fullName evidence="14">Molybdate/tungstate import ATP-binding protein WtpC</fullName>
        <ecNumber evidence="13">7.3.2.6</ecNumber>
    </recommendedName>
</protein>
<comment type="function">
    <text evidence="16">Part of the ABC transporter complex WtpABC involved in molybdate/tungstate import. Responsible for energy coupling to the transport system.</text>
</comment>
<keyword evidence="6" id="KW-0547">Nucleotide-binding</keyword>
<dbReference type="PANTHER" id="PTHR42781">
    <property type="entry name" value="SPERMIDINE/PUTRESCINE IMPORT ATP-BINDING PROTEIN POTA"/>
    <property type="match status" value="1"/>
</dbReference>
<dbReference type="Pfam" id="PF00005">
    <property type="entry name" value="ABC_tran"/>
    <property type="match status" value="1"/>
</dbReference>
<dbReference type="GO" id="GO:0005886">
    <property type="term" value="C:plasma membrane"/>
    <property type="evidence" value="ECO:0007669"/>
    <property type="project" value="UniProtKB-SubCell"/>
</dbReference>
<keyword evidence="3" id="KW-1003">Cell membrane</keyword>
<reference evidence="18 19" key="1">
    <citation type="journal article" date="2019" name="Int. J. Syst. Evol. Microbiol.">
        <title>The Global Catalogue of Microorganisms (GCM) 10K type strain sequencing project: providing services to taxonomists for standard genome sequencing and annotation.</title>
        <authorList>
            <consortium name="The Broad Institute Genomics Platform"/>
            <consortium name="The Broad Institute Genome Sequencing Center for Infectious Disease"/>
            <person name="Wu L."/>
            <person name="Ma J."/>
        </authorList>
    </citation>
    <scope>NUCLEOTIDE SEQUENCE [LARGE SCALE GENOMIC DNA]</scope>
    <source>
        <strain evidence="18 19">NBRC 111368</strain>
    </source>
</reference>
<proteinExistence type="inferred from homology"/>
<evidence type="ECO:0000256" key="13">
    <source>
        <dbReference type="ARBA" id="ARBA00039025"/>
    </source>
</evidence>
<comment type="subunit">
    <text evidence="12">The complex is composed of two ATP-binding proteins (WtpC), two transmembrane proteins (WtpB) and a solute-binding protein (WtpA).</text>
</comment>
<dbReference type="EC" id="7.3.2.6" evidence="13"/>
<dbReference type="InterPro" id="IPR027417">
    <property type="entry name" value="P-loop_NTPase"/>
</dbReference>
<dbReference type="Proteomes" id="UP001596328">
    <property type="component" value="Unassembled WGS sequence"/>
</dbReference>
<dbReference type="InterPro" id="IPR015853">
    <property type="entry name" value="ABC_transpr_FbpC"/>
</dbReference>
<evidence type="ECO:0000259" key="17">
    <source>
        <dbReference type="PROSITE" id="PS50893"/>
    </source>
</evidence>
<keyword evidence="8" id="KW-0408">Iron</keyword>
<dbReference type="InterPro" id="IPR003593">
    <property type="entry name" value="AAA+_ATPase"/>
</dbReference>
<dbReference type="PROSITE" id="PS00211">
    <property type="entry name" value="ABC_TRANSPORTER_1"/>
    <property type="match status" value="1"/>
</dbReference>
<evidence type="ECO:0000256" key="8">
    <source>
        <dbReference type="ARBA" id="ARBA00023004"/>
    </source>
</evidence>
<evidence type="ECO:0000256" key="4">
    <source>
        <dbReference type="ARBA" id="ARBA00022496"/>
    </source>
</evidence>
<comment type="catalytic activity">
    <reaction evidence="15">
        <text>tungstate(in) + ATP + H2O = tungstate(out) + ADP + phosphate + H(+)</text>
        <dbReference type="Rhea" id="RHEA:35027"/>
        <dbReference type="ChEBI" id="CHEBI:15377"/>
        <dbReference type="ChEBI" id="CHEBI:15378"/>
        <dbReference type="ChEBI" id="CHEBI:30616"/>
        <dbReference type="ChEBI" id="CHEBI:43474"/>
        <dbReference type="ChEBI" id="CHEBI:46502"/>
        <dbReference type="ChEBI" id="CHEBI:456216"/>
        <dbReference type="EC" id="7.3.2.6"/>
    </reaction>
</comment>
<evidence type="ECO:0000256" key="9">
    <source>
        <dbReference type="ARBA" id="ARBA00023065"/>
    </source>
</evidence>
<accession>A0ABD5RX15</accession>
<evidence type="ECO:0000256" key="6">
    <source>
        <dbReference type="ARBA" id="ARBA00022741"/>
    </source>
</evidence>
<dbReference type="GO" id="GO:0005524">
    <property type="term" value="F:ATP binding"/>
    <property type="evidence" value="ECO:0007669"/>
    <property type="project" value="UniProtKB-KW"/>
</dbReference>
<gene>
    <name evidence="18" type="ORF">ACFQE1_03930</name>
</gene>
<keyword evidence="2" id="KW-0813">Transport</keyword>
<dbReference type="SMART" id="SM00382">
    <property type="entry name" value="AAA"/>
    <property type="match status" value="1"/>
</dbReference>
<keyword evidence="10" id="KW-0472">Membrane</keyword>
<dbReference type="CDD" id="cd03259">
    <property type="entry name" value="ABC_Carb_Solutes_like"/>
    <property type="match status" value="1"/>
</dbReference>
<evidence type="ECO:0000256" key="2">
    <source>
        <dbReference type="ARBA" id="ARBA00022448"/>
    </source>
</evidence>
<keyword evidence="9" id="KW-0406">Ion transport</keyword>
<comment type="caution">
    <text evidence="18">The sequence shown here is derived from an EMBL/GenBank/DDBJ whole genome shotgun (WGS) entry which is preliminary data.</text>
</comment>
<evidence type="ECO:0000313" key="19">
    <source>
        <dbReference type="Proteomes" id="UP001596328"/>
    </source>
</evidence>
<evidence type="ECO:0000256" key="5">
    <source>
        <dbReference type="ARBA" id="ARBA00022505"/>
    </source>
</evidence>
<dbReference type="InterPro" id="IPR008995">
    <property type="entry name" value="Mo/tungstate-bd_C_term_dom"/>
</dbReference>
<evidence type="ECO:0000313" key="18">
    <source>
        <dbReference type="EMBL" id="MFC6723552.1"/>
    </source>
</evidence>
<evidence type="ECO:0000256" key="16">
    <source>
        <dbReference type="ARBA" id="ARBA00057369"/>
    </source>
</evidence>
<dbReference type="AlphaFoldDB" id="A0ABD5RX15"/>
<evidence type="ECO:0000256" key="12">
    <source>
        <dbReference type="ARBA" id="ARBA00038781"/>
    </source>
</evidence>
<dbReference type="SUPFAM" id="SSF52540">
    <property type="entry name" value="P-loop containing nucleoside triphosphate hydrolases"/>
    <property type="match status" value="1"/>
</dbReference>
<evidence type="ECO:0000256" key="7">
    <source>
        <dbReference type="ARBA" id="ARBA00022840"/>
    </source>
</evidence>
<feature type="domain" description="ABC transporter" evidence="17">
    <location>
        <begin position="6"/>
        <end position="243"/>
    </location>
</feature>
<comment type="subcellular location">
    <subcellularLocation>
        <location evidence="1">Cell membrane</location>
        <topology evidence="1">Peripheral membrane protein</topology>
    </subcellularLocation>
</comment>
<keyword evidence="7 18" id="KW-0067">ATP-binding</keyword>
<dbReference type="GO" id="GO:0006826">
    <property type="term" value="P:iron ion transport"/>
    <property type="evidence" value="ECO:0007669"/>
    <property type="project" value="UniProtKB-KW"/>
</dbReference>